<dbReference type="Gene3D" id="3.40.190.290">
    <property type="match status" value="1"/>
</dbReference>
<dbReference type="PRINTS" id="PR00039">
    <property type="entry name" value="HTHLYSR"/>
</dbReference>
<keyword evidence="2" id="KW-0805">Transcription regulation</keyword>
<evidence type="ECO:0000256" key="1">
    <source>
        <dbReference type="ARBA" id="ARBA00009437"/>
    </source>
</evidence>
<accession>A0AB39HNI1</accession>
<dbReference type="SUPFAM" id="SSF53850">
    <property type="entry name" value="Periplasmic binding protein-like II"/>
    <property type="match status" value="1"/>
</dbReference>
<proteinExistence type="inferred from homology"/>
<feature type="domain" description="HTH lysR-type" evidence="5">
    <location>
        <begin position="1"/>
        <end position="58"/>
    </location>
</feature>
<organism evidence="6">
    <name type="scientific">Ornithinibacillus sp. 4-3</name>
    <dbReference type="NCBI Taxonomy" id="3231488"/>
    <lineage>
        <taxon>Bacteria</taxon>
        <taxon>Bacillati</taxon>
        <taxon>Bacillota</taxon>
        <taxon>Bacilli</taxon>
        <taxon>Bacillales</taxon>
        <taxon>Bacillaceae</taxon>
        <taxon>Ornithinibacillus</taxon>
    </lineage>
</organism>
<dbReference type="GO" id="GO:0003700">
    <property type="term" value="F:DNA-binding transcription factor activity"/>
    <property type="evidence" value="ECO:0007669"/>
    <property type="project" value="InterPro"/>
</dbReference>
<dbReference type="SUPFAM" id="SSF46785">
    <property type="entry name" value="Winged helix' DNA-binding domain"/>
    <property type="match status" value="1"/>
</dbReference>
<dbReference type="AlphaFoldDB" id="A0AB39HNI1"/>
<dbReference type="Pfam" id="PF00126">
    <property type="entry name" value="HTH_1"/>
    <property type="match status" value="1"/>
</dbReference>
<sequence>MDIRQLKYFDSLVRNKKFTKAAEELFISQPSLTNMIKKLEKELGFKLFERTTREISLTESGELFYKHTQNIMQVYDLTLKEMEEIKFVGKGKITIAVLESSNFWLPKVIKTFAEKYRELKINFKNIIFWEDVEKALLNYDIHFAITNHQTNNPNLVHYELYQDELIILLPETHHLSKKRAVAFNDLKDEIFINFSKGFQIREDFLKLCLEAGFNPKSIYEVNDFDAVCSLVENELGIALMPESYFKYAPQKLEKLSYTRIKDPTPTRSVYISFHKQRYLTPATHDLITLVKKFFE</sequence>
<reference evidence="6" key="1">
    <citation type="submission" date="2024-07" db="EMBL/GenBank/DDBJ databases">
        <title>Halotolerant mesophilic bacterium Ornithinibacillus sp. 4-3, sp. nov., isolated from soil.</title>
        <authorList>
            <person name="Sidarenka A.V."/>
            <person name="Guliayeva D.E."/>
            <person name="Leanovich S.I."/>
            <person name="Hileuskaya K.S."/>
            <person name="Akhremchuk A.E."/>
            <person name="Sikolenko M.A."/>
            <person name="Valentovich L.N."/>
        </authorList>
    </citation>
    <scope>NUCLEOTIDE SEQUENCE</scope>
    <source>
        <strain evidence="6">4-3</strain>
    </source>
</reference>
<evidence type="ECO:0000256" key="3">
    <source>
        <dbReference type="ARBA" id="ARBA00023125"/>
    </source>
</evidence>
<dbReference type="GO" id="GO:0003677">
    <property type="term" value="F:DNA binding"/>
    <property type="evidence" value="ECO:0007669"/>
    <property type="project" value="UniProtKB-KW"/>
</dbReference>
<dbReference type="PANTHER" id="PTHR30419:SF8">
    <property type="entry name" value="NITROGEN ASSIMILATION TRANSCRIPTIONAL ACTIVATOR-RELATED"/>
    <property type="match status" value="1"/>
</dbReference>
<dbReference type="InterPro" id="IPR036388">
    <property type="entry name" value="WH-like_DNA-bd_sf"/>
</dbReference>
<protein>
    <submittedName>
        <fullName evidence="6">LysR family transcriptional regulator</fullName>
    </submittedName>
</protein>
<gene>
    <name evidence="6" type="ORF">AB4Y30_13825</name>
</gene>
<dbReference type="GO" id="GO:0005829">
    <property type="term" value="C:cytosol"/>
    <property type="evidence" value="ECO:0007669"/>
    <property type="project" value="TreeGrafter"/>
</dbReference>
<dbReference type="Pfam" id="PF03466">
    <property type="entry name" value="LysR_substrate"/>
    <property type="match status" value="1"/>
</dbReference>
<evidence type="ECO:0000256" key="4">
    <source>
        <dbReference type="ARBA" id="ARBA00023163"/>
    </source>
</evidence>
<dbReference type="InterPro" id="IPR050950">
    <property type="entry name" value="HTH-type_LysR_regulators"/>
</dbReference>
<evidence type="ECO:0000256" key="2">
    <source>
        <dbReference type="ARBA" id="ARBA00023015"/>
    </source>
</evidence>
<dbReference type="PROSITE" id="PS50931">
    <property type="entry name" value="HTH_LYSR"/>
    <property type="match status" value="1"/>
</dbReference>
<dbReference type="FunFam" id="1.10.10.10:FF:000001">
    <property type="entry name" value="LysR family transcriptional regulator"/>
    <property type="match status" value="1"/>
</dbReference>
<comment type="similarity">
    <text evidence="1">Belongs to the LysR transcriptional regulatory family.</text>
</comment>
<dbReference type="RefSeq" id="WP_368652802.1">
    <property type="nucleotide sequence ID" value="NZ_CP162599.1"/>
</dbReference>
<evidence type="ECO:0000313" key="6">
    <source>
        <dbReference type="EMBL" id="XDK32080.1"/>
    </source>
</evidence>
<dbReference type="EMBL" id="CP162599">
    <property type="protein sequence ID" value="XDK32080.1"/>
    <property type="molecule type" value="Genomic_DNA"/>
</dbReference>
<dbReference type="Gene3D" id="1.10.10.10">
    <property type="entry name" value="Winged helix-like DNA-binding domain superfamily/Winged helix DNA-binding domain"/>
    <property type="match status" value="1"/>
</dbReference>
<dbReference type="InterPro" id="IPR005119">
    <property type="entry name" value="LysR_subst-bd"/>
</dbReference>
<name>A0AB39HNI1_9BACI</name>
<dbReference type="CDD" id="cd05466">
    <property type="entry name" value="PBP2_LTTR_substrate"/>
    <property type="match status" value="1"/>
</dbReference>
<keyword evidence="3" id="KW-0238">DNA-binding</keyword>
<dbReference type="InterPro" id="IPR036390">
    <property type="entry name" value="WH_DNA-bd_sf"/>
</dbReference>
<dbReference type="InterPro" id="IPR000847">
    <property type="entry name" value="LysR_HTH_N"/>
</dbReference>
<evidence type="ECO:0000259" key="5">
    <source>
        <dbReference type="PROSITE" id="PS50931"/>
    </source>
</evidence>
<keyword evidence="4" id="KW-0804">Transcription</keyword>
<dbReference type="PANTHER" id="PTHR30419">
    <property type="entry name" value="HTH-TYPE TRANSCRIPTIONAL REGULATOR YBHD"/>
    <property type="match status" value="1"/>
</dbReference>